<keyword evidence="3" id="KW-1185">Reference proteome</keyword>
<evidence type="ECO:0000256" key="1">
    <source>
        <dbReference type="SAM" id="Phobius"/>
    </source>
</evidence>
<dbReference type="OrthoDB" id="9894807at2"/>
<keyword evidence="1" id="KW-0472">Membrane</keyword>
<dbReference type="Proteomes" id="UP000286931">
    <property type="component" value="Unassembled WGS sequence"/>
</dbReference>
<dbReference type="EMBL" id="BIFH01000037">
    <property type="protein sequence ID" value="GCE00155.1"/>
    <property type="molecule type" value="Genomic_DNA"/>
</dbReference>
<accession>A0A401YZU6</accession>
<dbReference type="AlphaFoldDB" id="A0A401YZU6"/>
<comment type="caution">
    <text evidence="2">The sequence shown here is derived from an EMBL/GenBank/DDBJ whole genome shotgun (WGS) entry which is preliminary data.</text>
</comment>
<organism evidence="2 3">
    <name type="scientific">Embleya hyalina</name>
    <dbReference type="NCBI Taxonomy" id="516124"/>
    <lineage>
        <taxon>Bacteria</taxon>
        <taxon>Bacillati</taxon>
        <taxon>Actinomycetota</taxon>
        <taxon>Actinomycetes</taxon>
        <taxon>Kitasatosporales</taxon>
        <taxon>Streptomycetaceae</taxon>
        <taxon>Embleya</taxon>
    </lineage>
</organism>
<proteinExistence type="predicted"/>
<evidence type="ECO:0000313" key="3">
    <source>
        <dbReference type="Proteomes" id="UP000286931"/>
    </source>
</evidence>
<keyword evidence="1" id="KW-0812">Transmembrane</keyword>
<feature type="transmembrane region" description="Helical" evidence="1">
    <location>
        <begin position="87"/>
        <end position="104"/>
    </location>
</feature>
<evidence type="ECO:0000313" key="2">
    <source>
        <dbReference type="EMBL" id="GCE00155.1"/>
    </source>
</evidence>
<name>A0A401YZU6_9ACTN</name>
<gene>
    <name evidence="2" type="ORF">EHYA_07880</name>
</gene>
<reference evidence="2 3" key="1">
    <citation type="submission" date="2018-12" db="EMBL/GenBank/DDBJ databases">
        <title>Draft genome sequence of Embleya hyalina NBRC 13850T.</title>
        <authorList>
            <person name="Komaki H."/>
            <person name="Hosoyama A."/>
            <person name="Kimura A."/>
            <person name="Ichikawa N."/>
            <person name="Tamura T."/>
        </authorList>
    </citation>
    <scope>NUCLEOTIDE SEQUENCE [LARGE SCALE GENOMIC DNA]</scope>
    <source>
        <strain evidence="2 3">NBRC 13850</strain>
    </source>
</reference>
<keyword evidence="1" id="KW-1133">Transmembrane helix</keyword>
<sequence>MGYCGSCGGNGWMPMETMCSGCGGSGQNSVVQDGMGCGGCGGGGRTTQMQPCPGCNGTGGYGGGGDGGGPAYTPQRGPVSAAGRIKIFMYNLILLGGLGGYVYYTTR</sequence>
<protein>
    <submittedName>
        <fullName evidence="2">Uncharacterized protein</fullName>
    </submittedName>
</protein>
<dbReference type="RefSeq" id="WP_126641897.1">
    <property type="nucleotide sequence ID" value="NZ_BIFH01000037.1"/>
</dbReference>